<dbReference type="OrthoDB" id="7033484at2"/>
<dbReference type="EMBL" id="PYWW01000005">
    <property type="protein sequence ID" value="PTC32559.1"/>
    <property type="molecule type" value="Genomic_DNA"/>
</dbReference>
<proteinExistence type="predicted"/>
<comment type="caution">
    <text evidence="1">The sequence shown here is derived from an EMBL/GenBank/DDBJ whole genome shotgun (WGS) entry which is preliminary data.</text>
</comment>
<dbReference type="Proteomes" id="UP000240571">
    <property type="component" value="Unassembled WGS sequence"/>
</dbReference>
<evidence type="ECO:0000313" key="1">
    <source>
        <dbReference type="EMBL" id="PTC32559.1"/>
    </source>
</evidence>
<organism evidence="1 2">
    <name type="scientific">Pseudomonas aylmerensis</name>
    <dbReference type="NCBI Taxonomy" id="1869229"/>
    <lineage>
        <taxon>Bacteria</taxon>
        <taxon>Pseudomonadati</taxon>
        <taxon>Pseudomonadota</taxon>
        <taxon>Gammaproteobacteria</taxon>
        <taxon>Pseudomonadales</taxon>
        <taxon>Pseudomonadaceae</taxon>
        <taxon>Pseudomonas</taxon>
    </lineage>
</organism>
<gene>
    <name evidence="1" type="ORF">C9382_02470</name>
</gene>
<sequence>MKSGLHNSIRHNSVNVGAGLLANTLGQLTHSSTDRPPSRASPLPHLTEVTGFFSGHKKRLPFGSLVCSSDGLTCSGKSARLRLPA</sequence>
<reference evidence="1 2" key="1">
    <citation type="submission" date="2018-03" db="EMBL/GenBank/DDBJ databases">
        <title>Diversity of bacteria associated with corn roots inoculated with woodland soils in Canada, and Description of Pseudomonas aylmerense sp. nov.</title>
        <authorList>
            <person name="Tambong J.T."/>
            <person name="Xu R."/>
            <person name="Tchagang C."/>
        </authorList>
    </citation>
    <scope>NUCLEOTIDE SEQUENCE [LARGE SCALE GENOMIC DNA]</scope>
    <source>
        <strain evidence="1 2">S1E44</strain>
    </source>
</reference>
<dbReference type="AlphaFoldDB" id="A0A2T4GA33"/>
<name>A0A2T4GA33_9PSED</name>
<protein>
    <submittedName>
        <fullName evidence="1">Uncharacterized protein</fullName>
    </submittedName>
</protein>
<evidence type="ECO:0000313" key="2">
    <source>
        <dbReference type="Proteomes" id="UP000240571"/>
    </source>
</evidence>
<accession>A0A2T4GA33</accession>